<dbReference type="PRINTS" id="PR00381">
    <property type="entry name" value="KINESINLIGHT"/>
</dbReference>
<feature type="repeat" description="TPR" evidence="3">
    <location>
        <begin position="462"/>
        <end position="495"/>
    </location>
</feature>
<dbReference type="OrthoDB" id="9797911at2"/>
<keyword evidence="4" id="KW-0175">Coiled coil</keyword>
<evidence type="ECO:0000313" key="6">
    <source>
        <dbReference type="EMBL" id="KST62245.1"/>
    </source>
</evidence>
<proteinExistence type="predicted"/>
<evidence type="ECO:0000313" key="7">
    <source>
        <dbReference type="Proteomes" id="UP000053372"/>
    </source>
</evidence>
<sequence length="1218" mass="139213">MSPNSNQKFPISLKLLSYSITAMITLGLVVSVSKEVVGEIQALQSAEKSAELAEAEELIDKANKLREQGNYREAISFQEKALEIQEKVLGKEHLKIAITLNDLAEFYQLQGLYLKVEPLYLRSLKINERNNDDVCPHIASSLNGLGKLYQGRGIYARAERMYLRSLAIREKVLGKKHPDVAESLYNVAEIYRLRGNYDASEAFYLRSLAIREKIFGKKHPKVVKTLDGLLKLKYKLGIFGKFYDRRIEKELESFKSLHQRSVAIREKMLDEEYPDVAANLYHLAKLYSIYSTYPKDDNYKRAETLYQRSLAIQEELLGKEHPDVATTLHGLANLYKNDENGKKRVASLYLRSLVIREKVLGKEHPDVASILHDLAGFYESEMNFDEVEALYRRSLAIRKKALGQEHPDVGMTLLRIATYYNLFGSPDFTQEIFTINIAAESHYSRSLPIFEKIMGKENYIVADILQKLATIYREKGNYNQAEALYLRSLAIKEKLMGTEHFYVAHVLNDLVILYKLQKNYTKAESLLLRSLAIYEKKIAIDKKESNQDFSGQMVPALNYLGLIYNLQGKYEKAECVLLRSLAIQEKELDEELRILIGEMRNAIEITLNRLGVVYYSQGNYAKAESVLLRSVAISEKRDYHRLTETPTGLDNLAKLYWVQGKISKTIDFLNRRLAIEEKKIQLIYQGFSEQEKQKLAQYFNGSPNIAISLALQESNPSIAKLAMTTVLRHKGRVLDAMTDIVQTLRPHLAGNPKIKKSFDKWLDVKKQLAELVYRGRNKQNIEIYQQQIKKLNLENEELENELSFISKEFRKEIQPIELAPIQAKIPQNAALVEIIQYQPFNPKAQYHKRFDKPRYAAVVLHQVGEPKWVDLGKVETIDKSVENFRNALKSPVSYYKNQGEKVSRELDKLIMAPIRPLLGNANHLLLSPDGELNLIPFEALKDEKNQYLVERYSFSYLTTGRDLLRFNIQAKQLSDPVVFADIDYNNYENIMIAKNSNSKNQRSVDLTNLSYGSLPGTSLEGKAIQNIFPNTILITSKRATETTIKQLKTPSILHLATHAFFLENKNNNKSKKIELENPLLRSGLALAGFNNRQNKQSNNTEDGVLTALEIAGLDLRGTKLVVLSACETGLGEVKNSDGIYGLRRALVIAGSQAQLLSLWKVSDDGTKDLMVKYYDNLKAGKGRHESLREVQLEFIKHSKYNHPYYWASFIPTGNWKKI</sequence>
<name>A0A0V7ZCL6_9CYAN</name>
<dbReference type="Proteomes" id="UP000053372">
    <property type="component" value="Unassembled WGS sequence"/>
</dbReference>
<gene>
    <name evidence="6" type="ORF">BC008_08740</name>
</gene>
<dbReference type="PROSITE" id="PS50005">
    <property type="entry name" value="TPR"/>
    <property type="match status" value="2"/>
</dbReference>
<dbReference type="SUPFAM" id="SSF48452">
    <property type="entry name" value="TPR-like"/>
    <property type="match status" value="3"/>
</dbReference>
<protein>
    <recommendedName>
        <fullName evidence="5">CHAT domain-containing protein</fullName>
    </recommendedName>
</protein>
<evidence type="ECO:0000256" key="1">
    <source>
        <dbReference type="ARBA" id="ARBA00022737"/>
    </source>
</evidence>
<dbReference type="InterPro" id="IPR011990">
    <property type="entry name" value="TPR-like_helical_dom_sf"/>
</dbReference>
<dbReference type="RefSeq" id="WP_036267841.1">
    <property type="nucleotide sequence ID" value="NZ_LMTZ01000161.1"/>
</dbReference>
<dbReference type="PANTHER" id="PTHR45641:SF19">
    <property type="entry name" value="NEPHROCYSTIN-3"/>
    <property type="match status" value="1"/>
</dbReference>
<comment type="caution">
    <text evidence="6">The sequence shown here is derived from an EMBL/GenBank/DDBJ whole genome shotgun (WGS) entry which is preliminary data.</text>
</comment>
<dbReference type="PANTHER" id="PTHR45641">
    <property type="entry name" value="TETRATRICOPEPTIDE REPEAT PROTEIN (AFU_ORTHOLOGUE AFUA_6G03870)"/>
    <property type="match status" value="1"/>
</dbReference>
<dbReference type="Pfam" id="PF12770">
    <property type="entry name" value="CHAT"/>
    <property type="match status" value="1"/>
</dbReference>
<feature type="repeat" description="TPR" evidence="3">
    <location>
        <begin position="604"/>
        <end position="637"/>
    </location>
</feature>
<dbReference type="AlphaFoldDB" id="A0A0V7ZCL6"/>
<dbReference type="Pfam" id="PF13374">
    <property type="entry name" value="TPR_10"/>
    <property type="match status" value="2"/>
</dbReference>
<reference evidence="6 7" key="1">
    <citation type="journal article" date="2015" name="Genome Announc.">
        <title>Draft Genome of the Euendolithic (true boring) Cyanobacterium Mastigocoleus testarum strain BC008.</title>
        <authorList>
            <person name="Guida B.S."/>
            <person name="Garcia-Pichel F."/>
        </authorList>
    </citation>
    <scope>NUCLEOTIDE SEQUENCE [LARGE SCALE GENOMIC DNA]</scope>
    <source>
        <strain evidence="6 7">BC008</strain>
    </source>
</reference>
<dbReference type="Gene3D" id="1.25.40.10">
    <property type="entry name" value="Tetratricopeptide repeat domain"/>
    <property type="match status" value="5"/>
</dbReference>
<feature type="coiled-coil region" evidence="4">
    <location>
        <begin position="774"/>
        <end position="808"/>
    </location>
</feature>
<dbReference type="SMART" id="SM00028">
    <property type="entry name" value="TPR"/>
    <property type="match status" value="11"/>
</dbReference>
<feature type="domain" description="CHAT" evidence="5">
    <location>
        <begin position="901"/>
        <end position="1214"/>
    </location>
</feature>
<keyword evidence="1" id="KW-0677">Repeat</keyword>
<evidence type="ECO:0000256" key="3">
    <source>
        <dbReference type="PROSITE-ProRule" id="PRU00339"/>
    </source>
</evidence>
<organism evidence="6 7">
    <name type="scientific">Mastigocoleus testarum BC008</name>
    <dbReference type="NCBI Taxonomy" id="371196"/>
    <lineage>
        <taxon>Bacteria</taxon>
        <taxon>Bacillati</taxon>
        <taxon>Cyanobacteriota</taxon>
        <taxon>Cyanophyceae</taxon>
        <taxon>Nostocales</taxon>
        <taxon>Hapalosiphonaceae</taxon>
        <taxon>Mastigocoleus</taxon>
    </lineage>
</organism>
<accession>A0A0V7ZCL6</accession>
<evidence type="ECO:0000259" key="5">
    <source>
        <dbReference type="Pfam" id="PF12770"/>
    </source>
</evidence>
<dbReference type="EMBL" id="LMTZ01000161">
    <property type="protein sequence ID" value="KST62245.1"/>
    <property type="molecule type" value="Genomic_DNA"/>
</dbReference>
<dbReference type="InterPro" id="IPR019734">
    <property type="entry name" value="TPR_rpt"/>
</dbReference>
<keyword evidence="2 3" id="KW-0802">TPR repeat</keyword>
<evidence type="ECO:0000256" key="4">
    <source>
        <dbReference type="SAM" id="Coils"/>
    </source>
</evidence>
<dbReference type="Pfam" id="PF13424">
    <property type="entry name" value="TPR_12"/>
    <property type="match status" value="4"/>
</dbReference>
<evidence type="ECO:0000256" key="2">
    <source>
        <dbReference type="ARBA" id="ARBA00022803"/>
    </source>
</evidence>
<dbReference type="InterPro" id="IPR024983">
    <property type="entry name" value="CHAT_dom"/>
</dbReference>
<keyword evidence="7" id="KW-1185">Reference proteome</keyword>